<dbReference type="AlphaFoldDB" id="A0A077E8Y9"/>
<keyword evidence="1" id="KW-0472">Membrane</keyword>
<sequence length="240" mass="27898">MENQDKKITDYLIEKRLPLDILLEVKDHMEDQIAALETEQNLTFDDAFEQSKISWEKDLKMGFSLFSYKFRKITRLQNSIMMRNQLKIQKKAVLIMLAIFFTTVFSAFYLPQVAKYIFLAIYSSAALSGIVVLISGRKLLKTTKASYKKEISVFQRLASNYMFTGVLFIVLSNIVDVDECIGKVMKSTNEIFIHGNFSITEILHLAVGYLYVYSVVYGYFCYTDYKKAVEKIKERMTLEF</sequence>
<name>A0A077E8Y9_9FLAO</name>
<dbReference type="HOGENOM" id="CLU_1155016_0_0_10"/>
<keyword evidence="1" id="KW-1133">Transmembrane helix</keyword>
<evidence type="ECO:0000313" key="2">
    <source>
        <dbReference type="EMBL" id="AIL44012.1"/>
    </source>
</evidence>
<feature type="transmembrane region" description="Helical" evidence="1">
    <location>
        <begin position="202"/>
        <end position="222"/>
    </location>
</feature>
<feature type="transmembrane region" description="Helical" evidence="1">
    <location>
        <begin position="116"/>
        <end position="136"/>
    </location>
</feature>
<reference evidence="2" key="1">
    <citation type="journal article" date="2013" name="Lancet">
        <title>First case of E anophelis outbreak in an intensive-care unit.</title>
        <authorList>
            <person name="Teo J."/>
            <person name="Tan S.Y."/>
            <person name="Tay M."/>
            <person name="Ding Y."/>
            <person name="Kjelleberg S."/>
            <person name="Givskov M."/>
            <person name="Lin R.T."/>
            <person name="Yang L."/>
        </authorList>
    </citation>
    <scope>NUCLEOTIDE SEQUENCE [LARGE SCALE GENOMIC DNA]</scope>
    <source>
        <strain evidence="2">NUHP1</strain>
    </source>
</reference>
<protein>
    <submittedName>
        <fullName evidence="2">Uncharacterized protein</fullName>
    </submittedName>
</protein>
<dbReference type="eggNOG" id="ENOG50337F0">
    <property type="taxonomic scope" value="Bacteria"/>
</dbReference>
<dbReference type="RefSeq" id="WP_024564801.1">
    <property type="nucleotide sequence ID" value="NZ_CP007547.1"/>
</dbReference>
<evidence type="ECO:0000256" key="1">
    <source>
        <dbReference type="SAM" id="Phobius"/>
    </source>
</evidence>
<proteinExistence type="predicted"/>
<dbReference type="Proteomes" id="UP000028933">
    <property type="component" value="Chromosome"/>
</dbReference>
<organism evidence="2 3">
    <name type="scientific">Elizabethkingia anophelis NUHP1</name>
    <dbReference type="NCBI Taxonomy" id="1338011"/>
    <lineage>
        <taxon>Bacteria</taxon>
        <taxon>Pseudomonadati</taxon>
        <taxon>Bacteroidota</taxon>
        <taxon>Flavobacteriia</taxon>
        <taxon>Flavobacteriales</taxon>
        <taxon>Weeksellaceae</taxon>
        <taxon>Elizabethkingia</taxon>
    </lineage>
</organism>
<feature type="transmembrane region" description="Helical" evidence="1">
    <location>
        <begin position="157"/>
        <end position="175"/>
    </location>
</feature>
<gene>
    <name evidence="2" type="ORF">BD94_0237</name>
</gene>
<keyword evidence="1" id="KW-0812">Transmembrane</keyword>
<reference evidence="2" key="2">
    <citation type="journal article" date="2015" name="Genome Biol. Evol.">
        <title>Complete Genome Sequence and Transcriptomic Analysis of the Novel Pathogen Elizabethkingia anophelis in Response to Oxidative Stress.</title>
        <authorList>
            <person name="Li Y."/>
            <person name="Liu Y."/>
            <person name="Chew S.C."/>
            <person name="Tay M."/>
            <person name="Salido M.M."/>
            <person name="Teo J."/>
            <person name="Lauro F.M."/>
            <person name="Givskov M."/>
            <person name="Yang L."/>
        </authorList>
    </citation>
    <scope>NUCLEOTIDE SEQUENCE</scope>
    <source>
        <strain evidence="2">NUHP1</strain>
    </source>
</reference>
<accession>A0A077E8Y9</accession>
<dbReference type="KEGG" id="eao:BD94_0237"/>
<dbReference type="EMBL" id="CP007547">
    <property type="protein sequence ID" value="AIL44012.1"/>
    <property type="molecule type" value="Genomic_DNA"/>
</dbReference>
<evidence type="ECO:0000313" key="3">
    <source>
        <dbReference type="Proteomes" id="UP000028933"/>
    </source>
</evidence>
<dbReference type="STRING" id="1338011.BD94_0237"/>
<feature type="transmembrane region" description="Helical" evidence="1">
    <location>
        <begin position="92"/>
        <end position="110"/>
    </location>
</feature>